<evidence type="ECO:0000313" key="1">
    <source>
        <dbReference type="EMBL" id="KAA8636481.1"/>
    </source>
</evidence>
<dbReference type="VEuPathDB" id="FungiDB:SMAC_01786"/>
<dbReference type="AlphaFoldDB" id="A0A8S9A679"/>
<accession>A0A8S9A679</accession>
<dbReference type="EMBL" id="NMPR01000003">
    <property type="protein sequence ID" value="KAA8636481.1"/>
    <property type="molecule type" value="Genomic_DNA"/>
</dbReference>
<sequence length="276" mass="32970">MTFFILPGEIRNIIYKFTLEDDLKLPLYTTQIEKAGHTGTVPYQHFRTQLVNLTRLAKICRQIKAEAMDPFYHCTQLYVWHQPHTGFWPPMGPYTDYERTMDLIKSEPTPREARHVRWTVILVSDEEVFHPYHHQFINRVRMRFSTGPDTMRPYRGGGIPYWLRDSLGRLETLRLDLDCRRDWLDLCAESGWLYPLYLRVKKFTLSLNFAEKDVYIEKARMSRYVLRGKPKEMMLEKNILNHLLTLPEDEYKDAPNLPIENHFGALDPEWSRLYRT</sequence>
<gene>
    <name evidence="1" type="ORF">SMACR_01786</name>
</gene>
<dbReference type="PANTHER" id="PTHR42085:SF2">
    <property type="entry name" value="F-BOX DOMAIN-CONTAINING PROTEIN"/>
    <property type="match status" value="1"/>
</dbReference>
<protein>
    <submittedName>
        <fullName evidence="1">Uncharacterized protein</fullName>
    </submittedName>
</protein>
<evidence type="ECO:0000313" key="2">
    <source>
        <dbReference type="Proteomes" id="UP000433876"/>
    </source>
</evidence>
<dbReference type="InterPro" id="IPR038883">
    <property type="entry name" value="AN11006-like"/>
</dbReference>
<organism evidence="1 2">
    <name type="scientific">Sordaria macrospora</name>
    <dbReference type="NCBI Taxonomy" id="5147"/>
    <lineage>
        <taxon>Eukaryota</taxon>
        <taxon>Fungi</taxon>
        <taxon>Dikarya</taxon>
        <taxon>Ascomycota</taxon>
        <taxon>Pezizomycotina</taxon>
        <taxon>Sordariomycetes</taxon>
        <taxon>Sordariomycetidae</taxon>
        <taxon>Sordariales</taxon>
        <taxon>Sordariaceae</taxon>
        <taxon>Sordaria</taxon>
    </lineage>
</organism>
<dbReference type="PANTHER" id="PTHR42085">
    <property type="entry name" value="F-BOX DOMAIN-CONTAINING PROTEIN"/>
    <property type="match status" value="1"/>
</dbReference>
<reference evidence="1 2" key="1">
    <citation type="submission" date="2017-07" db="EMBL/GenBank/DDBJ databases">
        <title>Genome sequence of the Sordaria macrospora wild type strain R19027.</title>
        <authorList>
            <person name="Nowrousian M."/>
            <person name="Teichert I."/>
            <person name="Kueck U."/>
        </authorList>
    </citation>
    <scope>NUCLEOTIDE SEQUENCE [LARGE SCALE GENOMIC DNA]</scope>
    <source>
        <strain evidence="1 2">R19027</strain>
        <tissue evidence="1">Mycelium</tissue>
    </source>
</reference>
<dbReference type="Proteomes" id="UP000433876">
    <property type="component" value="Unassembled WGS sequence"/>
</dbReference>
<name>A0A8S9A679_SORMA</name>
<comment type="caution">
    <text evidence="1">The sequence shown here is derived from an EMBL/GenBank/DDBJ whole genome shotgun (WGS) entry which is preliminary data.</text>
</comment>
<proteinExistence type="predicted"/>